<feature type="domain" description="DUF7029" evidence="2">
    <location>
        <begin position="2"/>
        <end position="96"/>
    </location>
</feature>
<accession>A0AAN7VVA3</accession>
<gene>
    <name evidence="3" type="ORF">LTR97_009602</name>
</gene>
<dbReference type="InterPro" id="IPR054293">
    <property type="entry name" value="DUF7029"/>
</dbReference>
<protein>
    <recommendedName>
        <fullName evidence="2">DUF7029 domain-containing protein</fullName>
    </recommendedName>
</protein>
<comment type="caution">
    <text evidence="3">The sequence shown here is derived from an EMBL/GenBank/DDBJ whole genome shotgun (WGS) entry which is preliminary data.</text>
</comment>
<evidence type="ECO:0000256" key="1">
    <source>
        <dbReference type="SAM" id="MobiDB-lite"/>
    </source>
</evidence>
<dbReference type="EMBL" id="JAVRQU010000016">
    <property type="protein sequence ID" value="KAK5693984.1"/>
    <property type="molecule type" value="Genomic_DNA"/>
</dbReference>
<dbReference type="Pfam" id="PF22974">
    <property type="entry name" value="DUF7029"/>
    <property type="match status" value="1"/>
</dbReference>
<dbReference type="Proteomes" id="UP001310594">
    <property type="component" value="Unassembled WGS sequence"/>
</dbReference>
<evidence type="ECO:0000313" key="4">
    <source>
        <dbReference type="Proteomes" id="UP001310594"/>
    </source>
</evidence>
<evidence type="ECO:0000259" key="2">
    <source>
        <dbReference type="Pfam" id="PF22974"/>
    </source>
</evidence>
<sequence length="481" mass="50993">METTHPAVVLDDYADRFKNVTCTHDAVTITFQDLVDMNVAEEAWGTGDFLVIASNAGCAGEEYHQPYSVSEATYDRDYLTAILWASAVHMKDCTNRIHVEVGNHVSKDVRPRFGRRAPHPQVTDAPPSAVPTRTVAPTTAIQTVTGSYSAPFNFSSYSATATTAALEAAATIDFSYVNKSLIPPDFEAEQFLPSYPGLNHVTLACTNCTAVGEIELIAGGFTVDTSDLEEVKDFLEEGFLEFSVNGFSALMAFQLSLLPGFKLRQFNAGLPPVGIPGLSIVGILNLGPELRPAAPISVVLDSPVDLYFGLEFHNLSLELSAGFKPALVLSAGVDFAGTEVSGGIGAYLDLPMLNAQINHLSNMTVDCSPPQPGSNADIYGSLINVVPSYELGGGVLWSLDIDLPGSAKYSFGGPHNLFNYTKPLPTTCLAFDKQSALVSAADIPSATATGKSKSAAGRNAEANKLWFAGLLTTLVAALIAV</sequence>
<organism evidence="3 4">
    <name type="scientific">Elasticomyces elasticus</name>
    <dbReference type="NCBI Taxonomy" id="574655"/>
    <lineage>
        <taxon>Eukaryota</taxon>
        <taxon>Fungi</taxon>
        <taxon>Dikarya</taxon>
        <taxon>Ascomycota</taxon>
        <taxon>Pezizomycotina</taxon>
        <taxon>Dothideomycetes</taxon>
        <taxon>Dothideomycetidae</taxon>
        <taxon>Mycosphaerellales</taxon>
        <taxon>Teratosphaeriaceae</taxon>
        <taxon>Elasticomyces</taxon>
    </lineage>
</organism>
<proteinExistence type="predicted"/>
<dbReference type="AlphaFoldDB" id="A0AAN7VVA3"/>
<feature type="region of interest" description="Disordered" evidence="1">
    <location>
        <begin position="110"/>
        <end position="132"/>
    </location>
</feature>
<evidence type="ECO:0000313" key="3">
    <source>
        <dbReference type="EMBL" id="KAK5693984.1"/>
    </source>
</evidence>
<reference evidence="3" key="1">
    <citation type="submission" date="2023-08" db="EMBL/GenBank/DDBJ databases">
        <title>Black Yeasts Isolated from many extreme environments.</title>
        <authorList>
            <person name="Coleine C."/>
            <person name="Stajich J.E."/>
            <person name="Selbmann L."/>
        </authorList>
    </citation>
    <scope>NUCLEOTIDE SEQUENCE</scope>
    <source>
        <strain evidence="3">CCFEE 5810</strain>
    </source>
</reference>
<name>A0AAN7VVA3_9PEZI</name>